<reference evidence="4" key="2">
    <citation type="submission" date="2019-09" db="UniProtKB">
        <authorList>
            <consortium name="WormBaseParasite"/>
        </authorList>
    </citation>
    <scope>IDENTIFICATION</scope>
</reference>
<keyword evidence="3" id="KW-1185">Reference proteome</keyword>
<evidence type="ECO:0000313" key="3">
    <source>
        <dbReference type="Proteomes" id="UP000050761"/>
    </source>
</evidence>
<dbReference type="Proteomes" id="UP000050761">
    <property type="component" value="Unassembled WGS sequence"/>
</dbReference>
<sequence length="95" mass="10222">MSLQPSPSKDAGSFQERSTRKRVLPTVKGWIVTLIPAMLNRGAIHTGIIDDGTCTGPKFCAFVEELVSKIRGINDMDGAQLEADNAGVNKTTPYS</sequence>
<protein>
    <submittedName>
        <fullName evidence="4">Transposase</fullName>
    </submittedName>
</protein>
<evidence type="ECO:0000313" key="2">
    <source>
        <dbReference type="EMBL" id="VDO94802.1"/>
    </source>
</evidence>
<dbReference type="AlphaFoldDB" id="A0A183FX38"/>
<reference evidence="2 3" key="1">
    <citation type="submission" date="2018-11" db="EMBL/GenBank/DDBJ databases">
        <authorList>
            <consortium name="Pathogen Informatics"/>
        </authorList>
    </citation>
    <scope>NUCLEOTIDE SEQUENCE [LARGE SCALE GENOMIC DNA]</scope>
</reference>
<dbReference type="WBParaSite" id="HPBE_0001307301-mRNA-1">
    <property type="protein sequence ID" value="HPBE_0001307301-mRNA-1"/>
    <property type="gene ID" value="HPBE_0001307301"/>
</dbReference>
<evidence type="ECO:0000313" key="4">
    <source>
        <dbReference type="WBParaSite" id="HPBE_0001307301-mRNA-1"/>
    </source>
</evidence>
<gene>
    <name evidence="2" type="ORF">HPBE_LOCUS13074</name>
</gene>
<evidence type="ECO:0000256" key="1">
    <source>
        <dbReference type="SAM" id="MobiDB-lite"/>
    </source>
</evidence>
<name>A0A183FX38_HELPZ</name>
<proteinExistence type="predicted"/>
<dbReference type="OrthoDB" id="7976214at2759"/>
<feature type="region of interest" description="Disordered" evidence="1">
    <location>
        <begin position="1"/>
        <end position="20"/>
    </location>
</feature>
<accession>A0A3P8DF57</accession>
<accession>A0A183FX38</accession>
<dbReference type="EMBL" id="UZAH01027768">
    <property type="protein sequence ID" value="VDO94802.1"/>
    <property type="molecule type" value="Genomic_DNA"/>
</dbReference>
<organism evidence="3 4">
    <name type="scientific">Heligmosomoides polygyrus</name>
    <name type="common">Parasitic roundworm</name>
    <dbReference type="NCBI Taxonomy" id="6339"/>
    <lineage>
        <taxon>Eukaryota</taxon>
        <taxon>Metazoa</taxon>
        <taxon>Ecdysozoa</taxon>
        <taxon>Nematoda</taxon>
        <taxon>Chromadorea</taxon>
        <taxon>Rhabditida</taxon>
        <taxon>Rhabditina</taxon>
        <taxon>Rhabditomorpha</taxon>
        <taxon>Strongyloidea</taxon>
        <taxon>Heligmosomidae</taxon>
        <taxon>Heligmosomoides</taxon>
    </lineage>
</organism>